<accession>A0A4D6N9T3</accession>
<evidence type="ECO:0000256" key="6">
    <source>
        <dbReference type="SAM" id="Phobius"/>
    </source>
</evidence>
<feature type="transmembrane region" description="Helical" evidence="6">
    <location>
        <begin position="119"/>
        <end position="138"/>
    </location>
</feature>
<evidence type="ECO:0000256" key="1">
    <source>
        <dbReference type="ARBA" id="ARBA00022723"/>
    </source>
</evidence>
<evidence type="ECO:0000256" key="2">
    <source>
        <dbReference type="ARBA" id="ARBA00022771"/>
    </source>
</evidence>
<feature type="compositionally biased region" description="Low complexity" evidence="5">
    <location>
        <begin position="1"/>
        <end position="22"/>
    </location>
</feature>
<protein>
    <recommendedName>
        <fullName evidence="7">GRF-type domain-containing protein</fullName>
    </recommendedName>
</protein>
<dbReference type="GO" id="GO:0008270">
    <property type="term" value="F:zinc ion binding"/>
    <property type="evidence" value="ECO:0007669"/>
    <property type="project" value="UniProtKB-KW"/>
</dbReference>
<evidence type="ECO:0000256" key="3">
    <source>
        <dbReference type="ARBA" id="ARBA00022833"/>
    </source>
</evidence>
<reference evidence="8 9" key="1">
    <citation type="submission" date="2019-04" db="EMBL/GenBank/DDBJ databases">
        <title>An improved genome assembly and genetic linkage map for asparagus bean, Vigna unguiculata ssp. sesquipedialis.</title>
        <authorList>
            <person name="Xia Q."/>
            <person name="Zhang R."/>
            <person name="Dong Y."/>
        </authorList>
    </citation>
    <scope>NUCLEOTIDE SEQUENCE [LARGE SCALE GENOMIC DNA]</scope>
    <source>
        <tissue evidence="8">Leaf</tissue>
    </source>
</reference>
<dbReference type="AlphaFoldDB" id="A0A4D6N9T3"/>
<keyword evidence="2 4" id="KW-0863">Zinc-finger</keyword>
<evidence type="ECO:0000259" key="7">
    <source>
        <dbReference type="PROSITE" id="PS51999"/>
    </source>
</evidence>
<feature type="region of interest" description="Disordered" evidence="5">
    <location>
        <begin position="1"/>
        <end position="23"/>
    </location>
</feature>
<evidence type="ECO:0000256" key="4">
    <source>
        <dbReference type="PROSITE-ProRule" id="PRU01343"/>
    </source>
</evidence>
<dbReference type="Proteomes" id="UP000501690">
    <property type="component" value="Linkage Group LG10"/>
</dbReference>
<dbReference type="EMBL" id="CP039354">
    <property type="protein sequence ID" value="QCE09662.1"/>
    <property type="molecule type" value="Genomic_DNA"/>
</dbReference>
<keyword evidence="3" id="KW-0862">Zinc</keyword>
<keyword evidence="6" id="KW-1133">Transmembrane helix</keyword>
<name>A0A4D6N9T3_VIGUN</name>
<gene>
    <name evidence="8" type="ORF">DEO72_LG10g883</name>
</gene>
<keyword evidence="6" id="KW-0472">Membrane</keyword>
<organism evidence="8 9">
    <name type="scientific">Vigna unguiculata</name>
    <name type="common">Cowpea</name>
    <dbReference type="NCBI Taxonomy" id="3917"/>
    <lineage>
        <taxon>Eukaryota</taxon>
        <taxon>Viridiplantae</taxon>
        <taxon>Streptophyta</taxon>
        <taxon>Embryophyta</taxon>
        <taxon>Tracheophyta</taxon>
        <taxon>Spermatophyta</taxon>
        <taxon>Magnoliopsida</taxon>
        <taxon>eudicotyledons</taxon>
        <taxon>Gunneridae</taxon>
        <taxon>Pentapetalae</taxon>
        <taxon>rosids</taxon>
        <taxon>fabids</taxon>
        <taxon>Fabales</taxon>
        <taxon>Fabaceae</taxon>
        <taxon>Papilionoideae</taxon>
        <taxon>50 kb inversion clade</taxon>
        <taxon>NPAAA clade</taxon>
        <taxon>indigoferoid/millettioid clade</taxon>
        <taxon>Phaseoleae</taxon>
        <taxon>Vigna</taxon>
    </lineage>
</organism>
<dbReference type="PANTHER" id="PTHR33248">
    <property type="entry name" value="ZINC ION-BINDING PROTEIN"/>
    <property type="match status" value="1"/>
</dbReference>
<dbReference type="PROSITE" id="PS51999">
    <property type="entry name" value="ZF_GRF"/>
    <property type="match status" value="1"/>
</dbReference>
<evidence type="ECO:0000256" key="5">
    <source>
        <dbReference type="SAM" id="MobiDB-lite"/>
    </source>
</evidence>
<keyword evidence="6" id="KW-0812">Transmembrane</keyword>
<sequence>MRRSYGSKCSMTSSSSSQNRSSGFVPRICGCGEILLLLKATTHKNNGRFFWRCKNWANDRNCRFFQWADEVEPEKEVPIEKNEEDNVCVNERMLVDVLQKNAKLKKKLIGERKMGQLKMCAFLVSWAVTVMFCVFFVMKINCNR</sequence>
<keyword evidence="1" id="KW-0479">Metal-binding</keyword>
<dbReference type="Pfam" id="PF06839">
    <property type="entry name" value="Zn_ribbon_GRF"/>
    <property type="match status" value="1"/>
</dbReference>
<evidence type="ECO:0000313" key="9">
    <source>
        <dbReference type="Proteomes" id="UP000501690"/>
    </source>
</evidence>
<proteinExistence type="predicted"/>
<evidence type="ECO:0000313" key="8">
    <source>
        <dbReference type="EMBL" id="QCE09662.1"/>
    </source>
</evidence>
<feature type="domain" description="GRF-type" evidence="7">
    <location>
        <begin position="29"/>
        <end position="71"/>
    </location>
</feature>
<keyword evidence="9" id="KW-1185">Reference proteome</keyword>
<dbReference type="InterPro" id="IPR010666">
    <property type="entry name" value="Znf_GRF"/>
</dbReference>